<evidence type="ECO:0000256" key="1">
    <source>
        <dbReference type="SAM" id="Coils"/>
    </source>
</evidence>
<keyword evidence="3" id="KW-1185">Reference proteome</keyword>
<comment type="caution">
    <text evidence="2">The sequence shown here is derived from an EMBL/GenBank/DDBJ whole genome shotgun (WGS) entry which is preliminary data.</text>
</comment>
<sequence length="92" mass="10789">MAEEREGGEVVNFISEQFRRLNLRLDNFEARFDERMDRLEERVAQVERRLTASSHLEQGIVAHLASLHDSMDNFRATSVSFDKRLATLETHR</sequence>
<accession>A0ABT8Y3P0</accession>
<proteinExistence type="predicted"/>
<feature type="coiled-coil region" evidence="1">
    <location>
        <begin position="11"/>
        <end position="56"/>
    </location>
</feature>
<evidence type="ECO:0000313" key="2">
    <source>
        <dbReference type="EMBL" id="MDO6412927.1"/>
    </source>
</evidence>
<reference evidence="2" key="1">
    <citation type="submission" date="2023-07" db="EMBL/GenBank/DDBJ databases">
        <authorList>
            <person name="Kim M."/>
        </authorList>
    </citation>
    <scope>NUCLEOTIDE SEQUENCE</scope>
    <source>
        <strain evidence="2">BIUV-7</strain>
    </source>
</reference>
<keyword evidence="1" id="KW-0175">Coiled coil</keyword>
<protein>
    <submittedName>
        <fullName evidence="2">Uncharacterized protein</fullName>
    </submittedName>
</protein>
<dbReference type="RefSeq" id="WP_303539256.1">
    <property type="nucleotide sequence ID" value="NZ_JAUOTP010000001.1"/>
</dbReference>
<dbReference type="Proteomes" id="UP001169764">
    <property type="component" value="Unassembled WGS sequence"/>
</dbReference>
<name>A0ABT8Y3P0_9SPHN</name>
<evidence type="ECO:0000313" key="3">
    <source>
        <dbReference type="Proteomes" id="UP001169764"/>
    </source>
</evidence>
<organism evidence="2 3">
    <name type="scientific">Sphingomonas natans</name>
    <dbReference type="NCBI Taxonomy" id="3063330"/>
    <lineage>
        <taxon>Bacteria</taxon>
        <taxon>Pseudomonadati</taxon>
        <taxon>Pseudomonadota</taxon>
        <taxon>Alphaproteobacteria</taxon>
        <taxon>Sphingomonadales</taxon>
        <taxon>Sphingomonadaceae</taxon>
        <taxon>Sphingomonas</taxon>
    </lineage>
</organism>
<dbReference type="EMBL" id="JAUOTP010000001">
    <property type="protein sequence ID" value="MDO6412927.1"/>
    <property type="molecule type" value="Genomic_DNA"/>
</dbReference>
<gene>
    <name evidence="2" type="ORF">Q4F19_00885</name>
</gene>